<accession>A0A3S1APS9</accession>
<dbReference type="PANTHER" id="PTHR47027">
    <property type="entry name" value="REVERSE TRANSCRIPTASE DOMAIN-CONTAINING PROTEIN"/>
    <property type="match status" value="1"/>
</dbReference>
<dbReference type="PANTHER" id="PTHR47027:SF20">
    <property type="entry name" value="REVERSE TRANSCRIPTASE-LIKE PROTEIN WITH RNA-DIRECTED DNA POLYMERASE DOMAIN"/>
    <property type="match status" value="1"/>
</dbReference>
<dbReference type="EMBL" id="RQTK01002821">
    <property type="protein sequence ID" value="RUS68444.1"/>
    <property type="molecule type" value="Genomic_DNA"/>
</dbReference>
<reference evidence="1 2" key="1">
    <citation type="submission" date="2019-01" db="EMBL/GenBank/DDBJ databases">
        <title>A draft genome assembly of the solar-powered sea slug Elysia chlorotica.</title>
        <authorList>
            <person name="Cai H."/>
            <person name="Li Q."/>
            <person name="Fang X."/>
            <person name="Li J."/>
            <person name="Curtis N.E."/>
            <person name="Altenburger A."/>
            <person name="Shibata T."/>
            <person name="Feng M."/>
            <person name="Maeda T."/>
            <person name="Schwartz J.A."/>
            <person name="Shigenobu S."/>
            <person name="Lundholm N."/>
            <person name="Nishiyama T."/>
            <person name="Yang H."/>
            <person name="Hasebe M."/>
            <person name="Li S."/>
            <person name="Pierce S.K."/>
            <person name="Wang J."/>
        </authorList>
    </citation>
    <scope>NUCLEOTIDE SEQUENCE [LARGE SCALE GENOMIC DNA]</scope>
    <source>
        <strain evidence="1">EC2010</strain>
        <tissue evidence="1">Whole organism of an adult</tissue>
    </source>
</reference>
<dbReference type="Proteomes" id="UP000271974">
    <property type="component" value="Unassembled WGS sequence"/>
</dbReference>
<organism evidence="1 2">
    <name type="scientific">Elysia chlorotica</name>
    <name type="common">Eastern emerald elysia</name>
    <name type="synonym">Sea slug</name>
    <dbReference type="NCBI Taxonomy" id="188477"/>
    <lineage>
        <taxon>Eukaryota</taxon>
        <taxon>Metazoa</taxon>
        <taxon>Spiralia</taxon>
        <taxon>Lophotrochozoa</taxon>
        <taxon>Mollusca</taxon>
        <taxon>Gastropoda</taxon>
        <taxon>Heterobranchia</taxon>
        <taxon>Euthyneura</taxon>
        <taxon>Panpulmonata</taxon>
        <taxon>Sacoglossa</taxon>
        <taxon>Placobranchoidea</taxon>
        <taxon>Plakobranchidae</taxon>
        <taxon>Elysia</taxon>
    </lineage>
</organism>
<protein>
    <recommendedName>
        <fullName evidence="3">Reverse transcriptase domain-containing protein</fullName>
    </recommendedName>
</protein>
<evidence type="ECO:0000313" key="2">
    <source>
        <dbReference type="Proteomes" id="UP000271974"/>
    </source>
</evidence>
<name>A0A3S1APS9_ELYCH</name>
<evidence type="ECO:0008006" key="3">
    <source>
        <dbReference type="Google" id="ProtNLM"/>
    </source>
</evidence>
<proteinExistence type="predicted"/>
<dbReference type="OrthoDB" id="10070415at2759"/>
<evidence type="ECO:0000313" key="1">
    <source>
        <dbReference type="EMBL" id="RUS68444.1"/>
    </source>
</evidence>
<gene>
    <name evidence="1" type="ORF">EGW08_023794</name>
</gene>
<dbReference type="STRING" id="188477.A0A3S1APS9"/>
<keyword evidence="2" id="KW-1185">Reference proteome</keyword>
<sequence length="227" mass="25132">MAFMRVNTLGEPAPPAPPDIPPLTELLDINTDTPYATEIAKAILSLKTGKAAGPNGLPPEALTADIQIAASTPKQDLKKTPLFKAAHGKNNLFSCGIWRGIMLLFILGKMLTRIMSERLETTLEKRLRDEQAGVCTDHIATMRIIIEQSLEWRTPLNAIFGNFQKAFSSVDRDVIWRLMYLCGFPPDFATIEDATFQVIHDGKLTEPFNVKTDVHACLLADDLHCVC</sequence>
<comment type="caution">
    <text evidence="1">The sequence shown here is derived from an EMBL/GenBank/DDBJ whole genome shotgun (WGS) entry which is preliminary data.</text>
</comment>
<dbReference type="AlphaFoldDB" id="A0A3S1APS9"/>